<dbReference type="Pfam" id="PF01381">
    <property type="entry name" value="HTH_3"/>
    <property type="match status" value="1"/>
</dbReference>
<dbReference type="SUPFAM" id="SSF47413">
    <property type="entry name" value="lambda repressor-like DNA-binding domains"/>
    <property type="match status" value="1"/>
</dbReference>
<dbReference type="PROSITE" id="PS50943">
    <property type="entry name" value="HTH_CROC1"/>
    <property type="match status" value="1"/>
</dbReference>
<dbReference type="RefSeq" id="WP_161479826.1">
    <property type="nucleotide sequence ID" value="NZ_WXEW01000003.1"/>
</dbReference>
<keyword evidence="4" id="KW-1185">Reference proteome</keyword>
<gene>
    <name evidence="3" type="ORF">GT755_12275</name>
</gene>
<dbReference type="CDD" id="cd00093">
    <property type="entry name" value="HTH_XRE"/>
    <property type="match status" value="1"/>
</dbReference>
<dbReference type="EMBL" id="WXEW01000003">
    <property type="protein sequence ID" value="NAS22458.1"/>
    <property type="molecule type" value="Genomic_DNA"/>
</dbReference>
<dbReference type="AlphaFoldDB" id="A0A7C9NGI7"/>
<dbReference type="Gene3D" id="1.10.260.40">
    <property type="entry name" value="lambda repressor-like DNA-binding domains"/>
    <property type="match status" value="1"/>
</dbReference>
<accession>A0A7C9NGI7</accession>
<evidence type="ECO:0000259" key="2">
    <source>
        <dbReference type="PROSITE" id="PS51674"/>
    </source>
</evidence>
<reference evidence="3 4" key="1">
    <citation type="submission" date="2020-01" db="EMBL/GenBank/DDBJ databases">
        <title>Herbidospora sp. NEAU-GS84 nov., a novel actinomycete isolated from soil.</title>
        <authorList>
            <person name="Han L."/>
        </authorList>
    </citation>
    <scope>NUCLEOTIDE SEQUENCE [LARGE SCALE GENOMIC DNA]</scope>
    <source>
        <strain evidence="3 4">NEAU-GS84</strain>
    </source>
</reference>
<dbReference type="Pfam" id="PF02467">
    <property type="entry name" value="Whib"/>
    <property type="match status" value="1"/>
</dbReference>
<name>A0A7C9NGI7_9ACTN</name>
<dbReference type="Proteomes" id="UP000479526">
    <property type="component" value="Unassembled WGS sequence"/>
</dbReference>
<dbReference type="SMART" id="SM00530">
    <property type="entry name" value="HTH_XRE"/>
    <property type="match status" value="2"/>
</dbReference>
<protein>
    <recommendedName>
        <fullName evidence="5">Helix-turn-helix domain-containing protein</fullName>
    </recommendedName>
</protein>
<evidence type="ECO:0000259" key="1">
    <source>
        <dbReference type="PROSITE" id="PS50943"/>
    </source>
</evidence>
<evidence type="ECO:0000313" key="3">
    <source>
        <dbReference type="EMBL" id="NAS22458.1"/>
    </source>
</evidence>
<feature type="domain" description="HTH cro/C1-type" evidence="1">
    <location>
        <begin position="83"/>
        <end position="138"/>
    </location>
</feature>
<dbReference type="PROSITE" id="PS51674">
    <property type="entry name" value="4FE4S_WBL"/>
    <property type="match status" value="1"/>
</dbReference>
<evidence type="ECO:0008006" key="5">
    <source>
        <dbReference type="Google" id="ProtNLM"/>
    </source>
</evidence>
<proteinExistence type="predicted"/>
<dbReference type="InterPro" id="IPR010982">
    <property type="entry name" value="Lambda_DNA-bd_dom_sf"/>
</dbReference>
<feature type="domain" description="4Fe-4S Wbl-type" evidence="2">
    <location>
        <begin position="160"/>
        <end position="221"/>
    </location>
</feature>
<sequence length="285" mass="31096">MTRAPHPLVTELAKRTRDRDLTDKAVAKVLEVSAKSVSNWRHGKASPPMGALLGWSALVEAAMEAVDRDGRVVLRDDELVEDLRSLRRARGWSQEELAERRHVSKSSVISKIEADARGTALATYLAHIAVLDVRLRLVANPPSKPHPMGGPTLSMPKGGACTRTAVDMMPAAGDEQAEDEAREVCLNCTVFVACLSWARTVPEQDDPGGVLAAMTLAERQPTGIRTCSVCEKTKPMAEYAWADDNRRARRAECRACVRVRARALQIATVKKKRATERAAAEQVAA</sequence>
<evidence type="ECO:0000313" key="4">
    <source>
        <dbReference type="Proteomes" id="UP000479526"/>
    </source>
</evidence>
<dbReference type="InterPro" id="IPR001387">
    <property type="entry name" value="Cro/C1-type_HTH"/>
</dbReference>
<dbReference type="InterPro" id="IPR034768">
    <property type="entry name" value="4FE4S_WBL"/>
</dbReference>
<comment type="caution">
    <text evidence="3">The sequence shown here is derived from an EMBL/GenBank/DDBJ whole genome shotgun (WGS) entry which is preliminary data.</text>
</comment>
<organism evidence="3 4">
    <name type="scientific">Herbidospora solisilvae</name>
    <dbReference type="NCBI Taxonomy" id="2696284"/>
    <lineage>
        <taxon>Bacteria</taxon>
        <taxon>Bacillati</taxon>
        <taxon>Actinomycetota</taxon>
        <taxon>Actinomycetes</taxon>
        <taxon>Streptosporangiales</taxon>
        <taxon>Streptosporangiaceae</taxon>
        <taxon>Herbidospora</taxon>
    </lineage>
</organism>
<dbReference type="GO" id="GO:0003677">
    <property type="term" value="F:DNA binding"/>
    <property type="evidence" value="ECO:0007669"/>
    <property type="project" value="InterPro"/>
</dbReference>